<dbReference type="GO" id="GO:0003676">
    <property type="term" value="F:nucleic acid binding"/>
    <property type="evidence" value="ECO:0007669"/>
    <property type="project" value="InterPro"/>
</dbReference>
<dbReference type="SUPFAM" id="SSF53098">
    <property type="entry name" value="Ribonuclease H-like"/>
    <property type="match status" value="1"/>
</dbReference>
<organism evidence="3 4">
    <name type="scientific">Arachis hypogaea</name>
    <name type="common">Peanut</name>
    <dbReference type="NCBI Taxonomy" id="3818"/>
    <lineage>
        <taxon>Eukaryota</taxon>
        <taxon>Viridiplantae</taxon>
        <taxon>Streptophyta</taxon>
        <taxon>Embryophyta</taxon>
        <taxon>Tracheophyta</taxon>
        <taxon>Spermatophyta</taxon>
        <taxon>Magnoliopsida</taxon>
        <taxon>eudicotyledons</taxon>
        <taxon>Gunneridae</taxon>
        <taxon>Pentapetalae</taxon>
        <taxon>rosids</taxon>
        <taxon>fabids</taxon>
        <taxon>Fabales</taxon>
        <taxon>Fabaceae</taxon>
        <taxon>Papilionoideae</taxon>
        <taxon>50 kb inversion clade</taxon>
        <taxon>dalbergioids sensu lato</taxon>
        <taxon>Dalbergieae</taxon>
        <taxon>Pterocarpus clade</taxon>
        <taxon>Arachis</taxon>
    </lineage>
</organism>
<evidence type="ECO:0000313" key="4">
    <source>
        <dbReference type="Proteomes" id="UP000289738"/>
    </source>
</evidence>
<dbReference type="InterPro" id="IPR012337">
    <property type="entry name" value="RNaseH-like_sf"/>
</dbReference>
<comment type="caution">
    <text evidence="3">The sequence shown here is derived from an EMBL/GenBank/DDBJ whole genome shotgun (WGS) entry which is preliminary data.</text>
</comment>
<proteinExistence type="predicted"/>
<reference evidence="3 4" key="1">
    <citation type="submission" date="2019-01" db="EMBL/GenBank/DDBJ databases">
        <title>Sequencing of cultivated peanut Arachis hypogaea provides insights into genome evolution and oil improvement.</title>
        <authorList>
            <person name="Chen X."/>
        </authorList>
    </citation>
    <scope>NUCLEOTIDE SEQUENCE [LARGE SCALE GENOMIC DNA]</scope>
    <source>
        <strain evidence="4">cv. Fuhuasheng</strain>
        <tissue evidence="3">Leaves</tissue>
    </source>
</reference>
<dbReference type="InterPro" id="IPR053151">
    <property type="entry name" value="RNase_H-like"/>
</dbReference>
<accession>A0A445D1B2</accession>
<keyword evidence="4" id="KW-1185">Reference proteome</keyword>
<dbReference type="Pfam" id="PF13456">
    <property type="entry name" value="RVT_3"/>
    <property type="match status" value="1"/>
</dbReference>
<feature type="transmembrane region" description="Helical" evidence="1">
    <location>
        <begin position="108"/>
        <end position="126"/>
    </location>
</feature>
<feature type="domain" description="RNase H type-1" evidence="2">
    <location>
        <begin position="2"/>
        <end position="103"/>
    </location>
</feature>
<dbReference type="GO" id="GO:0004523">
    <property type="term" value="F:RNA-DNA hybrid ribonuclease activity"/>
    <property type="evidence" value="ECO:0007669"/>
    <property type="project" value="InterPro"/>
</dbReference>
<dbReference type="PANTHER" id="PTHR47723">
    <property type="entry name" value="OS05G0353850 PROTEIN"/>
    <property type="match status" value="1"/>
</dbReference>
<gene>
    <name evidence="3" type="ORF">Ahy_A05g022722</name>
</gene>
<evidence type="ECO:0000313" key="3">
    <source>
        <dbReference type="EMBL" id="RYR56983.1"/>
    </source>
</evidence>
<keyword evidence="1" id="KW-0812">Transmembrane</keyword>
<dbReference type="InterPro" id="IPR002156">
    <property type="entry name" value="RNaseH_domain"/>
</dbReference>
<protein>
    <recommendedName>
        <fullName evidence="2">RNase H type-1 domain-containing protein</fullName>
    </recommendedName>
</protein>
<sequence length="151" mass="16990">MDGSFFNQTGNTSCGGVVRNHLGRGCSIMQSELWGIIKGLEIATANEFYPVIIESDSDMAINFVKHGCPAQHSCATLLEDIAILVKKNFQVRWNHILRKANSPRNDKIFFMGSIFFMLPLHILFMHYFLTSWVPSVCVFLAAVGVYDPLFL</sequence>
<evidence type="ECO:0000256" key="1">
    <source>
        <dbReference type="SAM" id="Phobius"/>
    </source>
</evidence>
<name>A0A445D1B2_ARAHY</name>
<dbReference type="CDD" id="cd06222">
    <property type="entry name" value="RNase_H_like"/>
    <property type="match status" value="1"/>
</dbReference>
<dbReference type="EMBL" id="SDMP01000005">
    <property type="protein sequence ID" value="RYR56983.1"/>
    <property type="molecule type" value="Genomic_DNA"/>
</dbReference>
<dbReference type="PANTHER" id="PTHR47723:SF19">
    <property type="entry name" value="POLYNUCLEOTIDYL TRANSFERASE, RIBONUCLEASE H-LIKE SUPERFAMILY PROTEIN"/>
    <property type="match status" value="1"/>
</dbReference>
<dbReference type="Gene3D" id="3.30.420.10">
    <property type="entry name" value="Ribonuclease H-like superfamily/Ribonuclease H"/>
    <property type="match status" value="1"/>
</dbReference>
<dbReference type="Proteomes" id="UP000289738">
    <property type="component" value="Chromosome A05"/>
</dbReference>
<dbReference type="InterPro" id="IPR036397">
    <property type="entry name" value="RNaseH_sf"/>
</dbReference>
<evidence type="ECO:0000259" key="2">
    <source>
        <dbReference type="Pfam" id="PF13456"/>
    </source>
</evidence>
<dbReference type="AlphaFoldDB" id="A0A445D1B2"/>
<keyword evidence="1" id="KW-0472">Membrane</keyword>
<keyword evidence="1" id="KW-1133">Transmembrane helix</keyword>
<dbReference type="InterPro" id="IPR044730">
    <property type="entry name" value="RNase_H-like_dom_plant"/>
</dbReference>